<keyword evidence="1" id="KW-0472">Membrane</keyword>
<dbReference type="Proteomes" id="UP000186819">
    <property type="component" value="Unassembled WGS sequence"/>
</dbReference>
<organism evidence="2 3">
    <name type="scientific">Aromatoleum tolulyticum</name>
    <dbReference type="NCBI Taxonomy" id="34027"/>
    <lineage>
        <taxon>Bacteria</taxon>
        <taxon>Pseudomonadati</taxon>
        <taxon>Pseudomonadota</taxon>
        <taxon>Betaproteobacteria</taxon>
        <taxon>Rhodocyclales</taxon>
        <taxon>Rhodocyclaceae</taxon>
        <taxon>Aromatoleum</taxon>
    </lineage>
</organism>
<proteinExistence type="predicted"/>
<evidence type="ECO:0008006" key="4">
    <source>
        <dbReference type="Google" id="ProtNLM"/>
    </source>
</evidence>
<protein>
    <recommendedName>
        <fullName evidence="4">Cytochrome C oxidase subunit IV</fullName>
    </recommendedName>
</protein>
<evidence type="ECO:0000313" key="2">
    <source>
        <dbReference type="EMBL" id="SIR49231.1"/>
    </source>
</evidence>
<dbReference type="OrthoDB" id="9181767at2"/>
<dbReference type="EMBL" id="FTMD01000017">
    <property type="protein sequence ID" value="SIR49231.1"/>
    <property type="molecule type" value="Genomic_DNA"/>
</dbReference>
<evidence type="ECO:0000256" key="1">
    <source>
        <dbReference type="SAM" id="Phobius"/>
    </source>
</evidence>
<feature type="transmembrane region" description="Helical" evidence="1">
    <location>
        <begin position="74"/>
        <end position="93"/>
    </location>
</feature>
<dbReference type="STRING" id="34027.SAMN05421829_11751"/>
<feature type="transmembrane region" description="Helical" evidence="1">
    <location>
        <begin position="39"/>
        <end position="62"/>
    </location>
</feature>
<keyword evidence="1" id="KW-1133">Transmembrane helix</keyword>
<reference evidence="3" key="1">
    <citation type="submission" date="2017-01" db="EMBL/GenBank/DDBJ databases">
        <authorList>
            <person name="Varghese N."/>
            <person name="Submissions S."/>
        </authorList>
    </citation>
    <scope>NUCLEOTIDE SEQUENCE [LARGE SCALE GENOMIC DNA]</scope>
    <source>
        <strain evidence="3">ATCC 51758</strain>
    </source>
</reference>
<sequence length="102" mass="11137">MSPTEQKPATALAPLTAAWLILVALTLLSLGLGKWFHGAAWLPVVVAAIVWAKGMLIAQRFIEAELAHPFIRRVVKGFVAFAPLALVLIAFFGREFARWATL</sequence>
<gene>
    <name evidence="2" type="ORF">SAMN05421829_11751</name>
</gene>
<feature type="transmembrane region" description="Helical" evidence="1">
    <location>
        <begin position="12"/>
        <end position="33"/>
    </location>
</feature>
<keyword evidence="3" id="KW-1185">Reference proteome</keyword>
<accession>A0A1N7BCZ1</accession>
<dbReference type="AlphaFoldDB" id="A0A1N7BCZ1"/>
<name>A0A1N7BCZ1_9RHOO</name>
<evidence type="ECO:0000313" key="3">
    <source>
        <dbReference type="Proteomes" id="UP000186819"/>
    </source>
</evidence>
<dbReference type="RefSeq" id="WP_076603934.1">
    <property type="nucleotide sequence ID" value="NZ_FTMD01000017.1"/>
</dbReference>
<keyword evidence="1" id="KW-0812">Transmembrane</keyword>